<sequence>MDAKEVRPRLWWIAAAWGVAVVCVVAGVFVFVNGVTNTVTDMAPTTTFAAGEKVSVSLDPEERPAVYIATQGRAAFTCEISGGPGQARLVNTQGRQTVTGGGRTWEQILLVNAPAAGDYQLTCAVQGEAGQEVEFGVGRDALSVAGGLIGGVAALLLIPGVGVLTAIVVTVVVLVRRRSHRRRLAAVG</sequence>
<evidence type="ECO:0000256" key="1">
    <source>
        <dbReference type="SAM" id="Phobius"/>
    </source>
</evidence>
<dbReference type="RefSeq" id="WP_270155490.1">
    <property type="nucleotide sequence ID" value="NZ_JAPNNL010000048.1"/>
</dbReference>
<protein>
    <submittedName>
        <fullName evidence="2">Uncharacterized protein</fullName>
    </submittedName>
</protein>
<dbReference type="Proteomes" id="UP001144036">
    <property type="component" value="Unassembled WGS sequence"/>
</dbReference>
<dbReference type="EMBL" id="JAPNNL010000048">
    <property type="protein sequence ID" value="MDA0634670.1"/>
    <property type="molecule type" value="Genomic_DNA"/>
</dbReference>
<feature type="transmembrane region" description="Helical" evidence="1">
    <location>
        <begin position="12"/>
        <end position="32"/>
    </location>
</feature>
<keyword evidence="1" id="KW-0472">Membrane</keyword>
<organism evidence="2 3">
    <name type="scientific">Nonomuraea corallina</name>
    <dbReference type="NCBI Taxonomy" id="2989783"/>
    <lineage>
        <taxon>Bacteria</taxon>
        <taxon>Bacillati</taxon>
        <taxon>Actinomycetota</taxon>
        <taxon>Actinomycetes</taxon>
        <taxon>Streptosporangiales</taxon>
        <taxon>Streptosporangiaceae</taxon>
        <taxon>Nonomuraea</taxon>
    </lineage>
</organism>
<feature type="transmembrane region" description="Helical" evidence="1">
    <location>
        <begin position="148"/>
        <end position="175"/>
    </location>
</feature>
<keyword evidence="3" id="KW-1185">Reference proteome</keyword>
<accession>A0ABT4SCG6</accession>
<keyword evidence="1" id="KW-1133">Transmembrane helix</keyword>
<comment type="caution">
    <text evidence="2">The sequence shown here is derived from an EMBL/GenBank/DDBJ whole genome shotgun (WGS) entry which is preliminary data.</text>
</comment>
<name>A0ABT4SCG6_9ACTN</name>
<proteinExistence type="predicted"/>
<gene>
    <name evidence="2" type="ORF">OUY22_14700</name>
</gene>
<evidence type="ECO:0000313" key="2">
    <source>
        <dbReference type="EMBL" id="MDA0634670.1"/>
    </source>
</evidence>
<keyword evidence="1" id="KW-0812">Transmembrane</keyword>
<reference evidence="2" key="1">
    <citation type="submission" date="2022-11" db="EMBL/GenBank/DDBJ databases">
        <title>Nonomuraea corallina sp. nov., a new species of the genus Nonomuraea isolated from sea side sediment in Thai sea.</title>
        <authorList>
            <person name="Ngamcharungchit C."/>
            <person name="Matsumoto A."/>
            <person name="Suriyachadkun C."/>
            <person name="Panbangred W."/>
            <person name="Inahashi Y."/>
            <person name="Intra B."/>
        </authorList>
    </citation>
    <scope>NUCLEOTIDE SEQUENCE</scope>
    <source>
        <strain evidence="2">MCN248</strain>
    </source>
</reference>
<evidence type="ECO:0000313" key="3">
    <source>
        <dbReference type="Proteomes" id="UP001144036"/>
    </source>
</evidence>